<dbReference type="EMBL" id="BHYM01000005">
    <property type="protein sequence ID" value="GCE36977.1"/>
    <property type="molecule type" value="Genomic_DNA"/>
</dbReference>
<comment type="caution">
    <text evidence="1">The sequence shown here is derived from an EMBL/GenBank/DDBJ whole genome shotgun (WGS) entry which is preliminary data.</text>
</comment>
<name>A0A402C062_RHOWR</name>
<accession>A0A402C062</accession>
<evidence type="ECO:0000313" key="1">
    <source>
        <dbReference type="EMBL" id="GCE36977.1"/>
    </source>
</evidence>
<organism evidence="1 2">
    <name type="scientific">Rhodococcus wratislaviensis</name>
    <name type="common">Tsukamurella wratislaviensis</name>
    <dbReference type="NCBI Taxonomy" id="44752"/>
    <lineage>
        <taxon>Bacteria</taxon>
        <taxon>Bacillati</taxon>
        <taxon>Actinomycetota</taxon>
        <taxon>Actinomycetes</taxon>
        <taxon>Mycobacteriales</taxon>
        <taxon>Nocardiaceae</taxon>
        <taxon>Rhodococcus</taxon>
    </lineage>
</organism>
<dbReference type="Proteomes" id="UP000287519">
    <property type="component" value="Unassembled WGS sequence"/>
</dbReference>
<keyword evidence="2" id="KW-1185">Reference proteome</keyword>
<proteinExistence type="predicted"/>
<reference evidence="1 2" key="1">
    <citation type="submission" date="2018-11" db="EMBL/GenBank/DDBJ databases">
        <title>Microbial catabolism of amino acid.</title>
        <authorList>
            <person name="Hibi M."/>
            <person name="Ogawa J."/>
        </authorList>
    </citation>
    <scope>NUCLEOTIDE SEQUENCE [LARGE SCALE GENOMIC DNA]</scope>
    <source>
        <strain evidence="1 2">C31-06</strain>
    </source>
</reference>
<sequence length="47" mass="5119">MMVLLVRWVPVCGEVRVLPLSRRVGRSMFGAGWDGAGENCELRNGSG</sequence>
<gene>
    <name evidence="1" type="ORF">Rhow_005977</name>
</gene>
<dbReference type="AlphaFoldDB" id="A0A402C062"/>
<evidence type="ECO:0000313" key="2">
    <source>
        <dbReference type="Proteomes" id="UP000287519"/>
    </source>
</evidence>
<protein>
    <submittedName>
        <fullName evidence="1">Uncharacterized protein</fullName>
    </submittedName>
</protein>